<evidence type="ECO:0000313" key="3">
    <source>
        <dbReference type="Proteomes" id="UP001221757"/>
    </source>
</evidence>
<evidence type="ECO:0000313" key="2">
    <source>
        <dbReference type="EMBL" id="KAJ7697672.1"/>
    </source>
</evidence>
<evidence type="ECO:0000256" key="1">
    <source>
        <dbReference type="SAM" id="MobiDB-lite"/>
    </source>
</evidence>
<sequence>MSGRQQLDRLNLSGLPNGRARARDTAQRAAPRTHSRSLADFPWPDLQREASGGSTAVNKIEQRTLGVIVRHFSGATVFLPAGDAGGVCLAVAVLQIIRAQRIYSTDIAVERIIGVGPGISIRNSALASTAAPALSTPTMPLLAEFFPATTTTVGTTCSEAIVVVTSLNRGLLHVSTESAERVNTRHPRKSKSRSERTVEEALQARAQRAVVRGLAVVAVLLRREERGRALARDDGGHVALAVASTGREKGMGEGEALREDAAGVWVPPRSGNTTGVALRGHLPERERPLVQAASAARVDRQTVTRGMNIDF</sequence>
<keyword evidence="3" id="KW-1185">Reference proteome</keyword>
<proteinExistence type="predicted"/>
<accession>A0AAD7GMB7</accession>
<protein>
    <submittedName>
        <fullName evidence="2">Uncharacterized protein</fullName>
    </submittedName>
</protein>
<dbReference type="EMBL" id="JARKIE010000029">
    <property type="protein sequence ID" value="KAJ7697672.1"/>
    <property type="molecule type" value="Genomic_DNA"/>
</dbReference>
<reference evidence="2" key="1">
    <citation type="submission" date="2023-03" db="EMBL/GenBank/DDBJ databases">
        <title>Massive genome expansion in bonnet fungi (Mycena s.s.) driven by repeated elements and novel gene families across ecological guilds.</title>
        <authorList>
            <consortium name="Lawrence Berkeley National Laboratory"/>
            <person name="Harder C.B."/>
            <person name="Miyauchi S."/>
            <person name="Viragh M."/>
            <person name="Kuo A."/>
            <person name="Thoen E."/>
            <person name="Andreopoulos B."/>
            <person name="Lu D."/>
            <person name="Skrede I."/>
            <person name="Drula E."/>
            <person name="Henrissat B."/>
            <person name="Morin E."/>
            <person name="Kohler A."/>
            <person name="Barry K."/>
            <person name="LaButti K."/>
            <person name="Morin E."/>
            <person name="Salamov A."/>
            <person name="Lipzen A."/>
            <person name="Mereny Z."/>
            <person name="Hegedus B."/>
            <person name="Baldrian P."/>
            <person name="Stursova M."/>
            <person name="Weitz H."/>
            <person name="Taylor A."/>
            <person name="Grigoriev I.V."/>
            <person name="Nagy L.G."/>
            <person name="Martin F."/>
            <person name="Kauserud H."/>
        </authorList>
    </citation>
    <scope>NUCLEOTIDE SEQUENCE</scope>
    <source>
        <strain evidence="2">CBHHK067</strain>
    </source>
</reference>
<feature type="region of interest" description="Disordered" evidence="1">
    <location>
        <begin position="1"/>
        <end position="39"/>
    </location>
</feature>
<organism evidence="2 3">
    <name type="scientific">Mycena rosella</name>
    <name type="common">Pink bonnet</name>
    <name type="synonym">Agaricus rosellus</name>
    <dbReference type="NCBI Taxonomy" id="1033263"/>
    <lineage>
        <taxon>Eukaryota</taxon>
        <taxon>Fungi</taxon>
        <taxon>Dikarya</taxon>
        <taxon>Basidiomycota</taxon>
        <taxon>Agaricomycotina</taxon>
        <taxon>Agaricomycetes</taxon>
        <taxon>Agaricomycetidae</taxon>
        <taxon>Agaricales</taxon>
        <taxon>Marasmiineae</taxon>
        <taxon>Mycenaceae</taxon>
        <taxon>Mycena</taxon>
    </lineage>
</organism>
<dbReference type="Proteomes" id="UP001221757">
    <property type="component" value="Unassembled WGS sequence"/>
</dbReference>
<comment type="caution">
    <text evidence="2">The sequence shown here is derived from an EMBL/GenBank/DDBJ whole genome shotgun (WGS) entry which is preliminary data.</text>
</comment>
<name>A0AAD7GMB7_MYCRO</name>
<gene>
    <name evidence="2" type="ORF">B0H17DRAFT_1130275</name>
</gene>
<feature type="region of interest" description="Disordered" evidence="1">
    <location>
        <begin position="177"/>
        <end position="197"/>
    </location>
</feature>
<dbReference type="AlphaFoldDB" id="A0AAD7GMB7"/>